<proteinExistence type="predicted"/>
<dbReference type="EMBL" id="VFYP01000011">
    <property type="protein sequence ID" value="TPP03692.1"/>
    <property type="molecule type" value="Genomic_DNA"/>
</dbReference>
<dbReference type="AlphaFoldDB" id="A0A504UDR9"/>
<keyword evidence="2" id="KW-1185">Reference proteome</keyword>
<dbReference type="Proteomes" id="UP000316429">
    <property type="component" value="Unassembled WGS sequence"/>
</dbReference>
<evidence type="ECO:0000313" key="2">
    <source>
        <dbReference type="Proteomes" id="UP000316429"/>
    </source>
</evidence>
<accession>A0A504UDR9</accession>
<comment type="caution">
    <text evidence="1">The sequence shown here is derived from an EMBL/GenBank/DDBJ whole genome shotgun (WGS) entry which is preliminary data.</text>
</comment>
<organism evidence="1 2">
    <name type="scientific">Rhizobium glycinendophyticum</name>
    <dbReference type="NCBI Taxonomy" id="2589807"/>
    <lineage>
        <taxon>Bacteria</taxon>
        <taxon>Pseudomonadati</taxon>
        <taxon>Pseudomonadota</taxon>
        <taxon>Alphaproteobacteria</taxon>
        <taxon>Hyphomicrobiales</taxon>
        <taxon>Rhizobiaceae</taxon>
        <taxon>Rhizobium/Agrobacterium group</taxon>
        <taxon>Rhizobium</taxon>
    </lineage>
</organism>
<gene>
    <name evidence="1" type="ORF">FJQ55_23190</name>
</gene>
<reference evidence="1 2" key="1">
    <citation type="submission" date="2019-06" db="EMBL/GenBank/DDBJ databases">
        <title>Rhizobium sp. CL12 isolated from roots of soybean.</title>
        <authorList>
            <person name="Wang C."/>
        </authorList>
    </citation>
    <scope>NUCLEOTIDE SEQUENCE [LARGE SCALE GENOMIC DNA]</scope>
    <source>
        <strain evidence="1 2">CL12</strain>
    </source>
</reference>
<evidence type="ECO:0000313" key="1">
    <source>
        <dbReference type="EMBL" id="TPP03692.1"/>
    </source>
</evidence>
<name>A0A504UDR9_9HYPH</name>
<sequence>MVSEHSPRGSLQNTVQFLGLRTDSLNLLVFINISSITKPRKILFPKPVNCRGDLHSHHPRKAPLSGTYDRKGFTIFWFISLVRSDALN</sequence>
<protein>
    <submittedName>
        <fullName evidence="1">Uncharacterized protein</fullName>
    </submittedName>
</protein>